<sequence>MAIGVDEEPDKECLKKIGEVPAVEEFVFLKLEAYKQFLFNVSIDSWDQPGRQRRRWSVRGNPDASGGGTRDTRVSSRMSMVPEIRRWEEMRMPKNRQPQCFLMCKIQISPEKRQPRISRRFSSFSFGKCK</sequence>
<evidence type="ECO:0000313" key="2">
    <source>
        <dbReference type="EMBL" id="KAK1290169.1"/>
    </source>
</evidence>
<organism evidence="2 3">
    <name type="scientific">Acorus calamus</name>
    <name type="common">Sweet flag</name>
    <dbReference type="NCBI Taxonomy" id="4465"/>
    <lineage>
        <taxon>Eukaryota</taxon>
        <taxon>Viridiplantae</taxon>
        <taxon>Streptophyta</taxon>
        <taxon>Embryophyta</taxon>
        <taxon>Tracheophyta</taxon>
        <taxon>Spermatophyta</taxon>
        <taxon>Magnoliopsida</taxon>
        <taxon>Liliopsida</taxon>
        <taxon>Acoraceae</taxon>
        <taxon>Acorus</taxon>
    </lineage>
</organism>
<keyword evidence="3" id="KW-1185">Reference proteome</keyword>
<name>A0AAV9CNB4_ACOCL</name>
<gene>
    <name evidence="2" type="ORF">QJS10_CPB18g00254</name>
</gene>
<reference evidence="2" key="1">
    <citation type="journal article" date="2023" name="Nat. Commun.">
        <title>Diploid and tetraploid genomes of Acorus and the evolution of monocots.</title>
        <authorList>
            <person name="Ma L."/>
            <person name="Liu K.W."/>
            <person name="Li Z."/>
            <person name="Hsiao Y.Y."/>
            <person name="Qi Y."/>
            <person name="Fu T."/>
            <person name="Tang G.D."/>
            <person name="Zhang D."/>
            <person name="Sun W.H."/>
            <person name="Liu D.K."/>
            <person name="Li Y."/>
            <person name="Chen G.Z."/>
            <person name="Liu X.D."/>
            <person name="Liao X.Y."/>
            <person name="Jiang Y.T."/>
            <person name="Yu X."/>
            <person name="Hao Y."/>
            <person name="Huang J."/>
            <person name="Zhao X.W."/>
            <person name="Ke S."/>
            <person name="Chen Y.Y."/>
            <person name="Wu W.L."/>
            <person name="Hsu J.L."/>
            <person name="Lin Y.F."/>
            <person name="Huang M.D."/>
            <person name="Li C.Y."/>
            <person name="Huang L."/>
            <person name="Wang Z.W."/>
            <person name="Zhao X."/>
            <person name="Zhong W.Y."/>
            <person name="Peng D.H."/>
            <person name="Ahmad S."/>
            <person name="Lan S."/>
            <person name="Zhang J.S."/>
            <person name="Tsai W.C."/>
            <person name="Van de Peer Y."/>
            <person name="Liu Z.J."/>
        </authorList>
    </citation>
    <scope>NUCLEOTIDE SEQUENCE</scope>
    <source>
        <strain evidence="2">CP</strain>
    </source>
</reference>
<comment type="caution">
    <text evidence="2">The sequence shown here is derived from an EMBL/GenBank/DDBJ whole genome shotgun (WGS) entry which is preliminary data.</text>
</comment>
<dbReference type="AlphaFoldDB" id="A0AAV9CNB4"/>
<reference evidence="2" key="2">
    <citation type="submission" date="2023-06" db="EMBL/GenBank/DDBJ databases">
        <authorList>
            <person name="Ma L."/>
            <person name="Liu K.-W."/>
            <person name="Li Z."/>
            <person name="Hsiao Y.-Y."/>
            <person name="Qi Y."/>
            <person name="Fu T."/>
            <person name="Tang G."/>
            <person name="Zhang D."/>
            <person name="Sun W.-H."/>
            <person name="Liu D.-K."/>
            <person name="Li Y."/>
            <person name="Chen G.-Z."/>
            <person name="Liu X.-D."/>
            <person name="Liao X.-Y."/>
            <person name="Jiang Y.-T."/>
            <person name="Yu X."/>
            <person name="Hao Y."/>
            <person name="Huang J."/>
            <person name="Zhao X.-W."/>
            <person name="Ke S."/>
            <person name="Chen Y.-Y."/>
            <person name="Wu W.-L."/>
            <person name="Hsu J.-L."/>
            <person name="Lin Y.-F."/>
            <person name="Huang M.-D."/>
            <person name="Li C.-Y."/>
            <person name="Huang L."/>
            <person name="Wang Z.-W."/>
            <person name="Zhao X."/>
            <person name="Zhong W.-Y."/>
            <person name="Peng D.-H."/>
            <person name="Ahmad S."/>
            <person name="Lan S."/>
            <person name="Zhang J.-S."/>
            <person name="Tsai W.-C."/>
            <person name="Van De Peer Y."/>
            <person name="Liu Z.-J."/>
        </authorList>
    </citation>
    <scope>NUCLEOTIDE SEQUENCE</scope>
    <source>
        <strain evidence="2">CP</strain>
        <tissue evidence="2">Leaves</tissue>
    </source>
</reference>
<accession>A0AAV9CNB4</accession>
<feature type="region of interest" description="Disordered" evidence="1">
    <location>
        <begin position="48"/>
        <end position="78"/>
    </location>
</feature>
<evidence type="ECO:0000313" key="3">
    <source>
        <dbReference type="Proteomes" id="UP001180020"/>
    </source>
</evidence>
<dbReference type="Proteomes" id="UP001180020">
    <property type="component" value="Unassembled WGS sequence"/>
</dbReference>
<proteinExistence type="predicted"/>
<protein>
    <submittedName>
        <fullName evidence="2">Uncharacterized protein</fullName>
    </submittedName>
</protein>
<evidence type="ECO:0000256" key="1">
    <source>
        <dbReference type="SAM" id="MobiDB-lite"/>
    </source>
</evidence>
<dbReference type="EMBL" id="JAUJYO010000018">
    <property type="protein sequence ID" value="KAK1290169.1"/>
    <property type="molecule type" value="Genomic_DNA"/>
</dbReference>